<sequence length="90" mass="10592">MYTTLIFDIDNTLLNYDLCELDSMQKTCQTYGLFQDDTTAWDAFWATFLLHNARNWNKMVNGGEITTIFEVLYLSFQDTLNQSHQLHTQL</sequence>
<keyword evidence="2" id="KW-1185">Reference proteome</keyword>
<dbReference type="Proteomes" id="UP000198972">
    <property type="component" value="Unassembled WGS sequence"/>
</dbReference>
<dbReference type="InterPro" id="IPR023214">
    <property type="entry name" value="HAD_sf"/>
</dbReference>
<protein>
    <recommendedName>
        <fullName evidence="3">Hydrolase of the HAD superfamily</fullName>
    </recommendedName>
</protein>
<dbReference type="EMBL" id="FNBG01000003">
    <property type="protein sequence ID" value="SDE88597.1"/>
    <property type="molecule type" value="Genomic_DNA"/>
</dbReference>
<name>A0A1G7GKD1_9BACL</name>
<dbReference type="STRING" id="670482.SAMN04488542_10394"/>
<accession>A0A1G7GKD1</accession>
<evidence type="ECO:0008006" key="3">
    <source>
        <dbReference type="Google" id="ProtNLM"/>
    </source>
</evidence>
<organism evidence="1 2">
    <name type="scientific">Fontibacillus panacisegetis</name>
    <dbReference type="NCBI Taxonomy" id="670482"/>
    <lineage>
        <taxon>Bacteria</taxon>
        <taxon>Bacillati</taxon>
        <taxon>Bacillota</taxon>
        <taxon>Bacilli</taxon>
        <taxon>Bacillales</taxon>
        <taxon>Paenibacillaceae</taxon>
        <taxon>Fontibacillus</taxon>
    </lineage>
</organism>
<dbReference type="SUPFAM" id="SSF56784">
    <property type="entry name" value="HAD-like"/>
    <property type="match status" value="1"/>
</dbReference>
<dbReference type="InterPro" id="IPR023198">
    <property type="entry name" value="PGP-like_dom2"/>
</dbReference>
<gene>
    <name evidence="1" type="ORF">SAMN04488542_10394</name>
</gene>
<reference evidence="1 2" key="1">
    <citation type="submission" date="2016-10" db="EMBL/GenBank/DDBJ databases">
        <authorList>
            <person name="de Groot N.N."/>
        </authorList>
    </citation>
    <scope>NUCLEOTIDE SEQUENCE [LARGE SCALE GENOMIC DNA]</scope>
    <source>
        <strain evidence="1 2">DSM 28129</strain>
    </source>
</reference>
<dbReference type="InterPro" id="IPR036412">
    <property type="entry name" value="HAD-like_sf"/>
</dbReference>
<dbReference type="Gene3D" id="1.10.150.240">
    <property type="entry name" value="Putative phosphatase, domain 2"/>
    <property type="match status" value="1"/>
</dbReference>
<dbReference type="Gene3D" id="3.40.50.1000">
    <property type="entry name" value="HAD superfamily/HAD-like"/>
    <property type="match status" value="1"/>
</dbReference>
<evidence type="ECO:0000313" key="2">
    <source>
        <dbReference type="Proteomes" id="UP000198972"/>
    </source>
</evidence>
<evidence type="ECO:0000313" key="1">
    <source>
        <dbReference type="EMBL" id="SDE88597.1"/>
    </source>
</evidence>
<dbReference type="AlphaFoldDB" id="A0A1G7GKD1"/>
<proteinExistence type="predicted"/>